<dbReference type="GO" id="GO:0060271">
    <property type="term" value="P:cilium assembly"/>
    <property type="evidence" value="ECO:0007669"/>
    <property type="project" value="TreeGrafter"/>
</dbReference>
<dbReference type="GO" id="GO:0051959">
    <property type="term" value="F:dynein light intermediate chain binding"/>
    <property type="evidence" value="ECO:0007669"/>
    <property type="project" value="TreeGrafter"/>
</dbReference>
<dbReference type="GO" id="GO:0036064">
    <property type="term" value="C:ciliary basal body"/>
    <property type="evidence" value="ECO:0007669"/>
    <property type="project" value="TreeGrafter"/>
</dbReference>
<evidence type="ECO:0000256" key="4">
    <source>
        <dbReference type="SAM" id="Coils"/>
    </source>
</evidence>
<evidence type="ECO:0008006" key="10">
    <source>
        <dbReference type="Google" id="ProtNLM"/>
    </source>
</evidence>
<reference evidence="9" key="1">
    <citation type="submission" date="2023-11" db="UniProtKB">
        <authorList>
            <consortium name="WormBaseParasite"/>
        </authorList>
    </citation>
    <scope>IDENTIFICATION</scope>
</reference>
<dbReference type="GO" id="GO:0015031">
    <property type="term" value="P:protein transport"/>
    <property type="evidence" value="ECO:0007669"/>
    <property type="project" value="UniProtKB-KW"/>
</dbReference>
<sequence length="439" mass="50903">MYCTYLESCVTAYQSYQVLRFLITYFFHIILYKLLSHPDNSPRLTRRFSLEGINKTLVTFPSEALSDRPSTPSISVLDVYDIAASIGKEFESIIDKYGPYSVSNLMPKVISVLEELEDFATKFESEGREIITLQTAVHRLELEKLERKEDQKRHKKELEQIEETWHSEVQELSQLIEKLKEENKQLKDAIEDNEASINHSPIPACSANSTNVEEIQLMLRLKEVIDRQKILIRSLRQQLTQKHVDLDAMQQQATRLAKLNASLRRKHFVSKQQADQLREEKLTLETQLNTKDQQIKQMEEHIHHSNNNSNNTESSICIDMSKSLIAELISPETPPPQLTEEQLVKRLNAEGKMIIDGRNPNRPHFTLQELRNVLIERNELKTRLIEVEEELSVYKRAGDEDPPVQGPINREPDEKLYGTFRPNLGVKKFFESLLSKLSQ</sequence>
<dbReference type="GO" id="GO:0005737">
    <property type="term" value="C:cytoplasm"/>
    <property type="evidence" value="ECO:0007669"/>
    <property type="project" value="TreeGrafter"/>
</dbReference>
<feature type="domain" description="RH2" evidence="7">
    <location>
        <begin position="362"/>
        <end position="428"/>
    </location>
</feature>
<dbReference type="CDD" id="cd14445">
    <property type="entry name" value="RILP-like"/>
    <property type="match status" value="1"/>
</dbReference>
<dbReference type="PROSITE" id="PS51777">
    <property type="entry name" value="RH2"/>
    <property type="match status" value="1"/>
</dbReference>
<dbReference type="PANTHER" id="PTHR21502">
    <property type="entry name" value="ZINC FINGER PROTEIN DZIP1"/>
    <property type="match status" value="1"/>
</dbReference>
<dbReference type="PANTHER" id="PTHR21502:SF4">
    <property type="entry name" value="RILP-LIKE PROTEIN HOMOLOG"/>
    <property type="match status" value="1"/>
</dbReference>
<dbReference type="Gene3D" id="1.20.58.1770">
    <property type="match status" value="1"/>
</dbReference>
<feature type="coiled-coil region" evidence="4">
    <location>
        <begin position="142"/>
        <end position="301"/>
    </location>
</feature>
<accession>A0AA85AC92</accession>
<organism evidence="8 9">
    <name type="scientific">Schistosoma margrebowiei</name>
    <dbReference type="NCBI Taxonomy" id="48269"/>
    <lineage>
        <taxon>Eukaryota</taxon>
        <taxon>Metazoa</taxon>
        <taxon>Spiralia</taxon>
        <taxon>Lophotrochozoa</taxon>
        <taxon>Platyhelminthes</taxon>
        <taxon>Trematoda</taxon>
        <taxon>Digenea</taxon>
        <taxon>Strigeidida</taxon>
        <taxon>Schistosomatoidea</taxon>
        <taxon>Schistosomatidae</taxon>
        <taxon>Schistosoma</taxon>
    </lineage>
</organism>
<dbReference type="InterPro" id="IPR051241">
    <property type="entry name" value="DZIP_RILPL"/>
</dbReference>
<keyword evidence="1" id="KW-0813">Transport</keyword>
<keyword evidence="2" id="KW-0653">Protein transport</keyword>
<evidence type="ECO:0000256" key="1">
    <source>
        <dbReference type="ARBA" id="ARBA00022448"/>
    </source>
</evidence>
<evidence type="ECO:0000259" key="7">
    <source>
        <dbReference type="PROSITE" id="PS51777"/>
    </source>
</evidence>
<dbReference type="Gene3D" id="6.10.230.10">
    <property type="match status" value="1"/>
</dbReference>
<evidence type="ECO:0000313" key="9">
    <source>
        <dbReference type="WBParaSite" id="SMRG1_76660.1"/>
    </source>
</evidence>
<dbReference type="InterPro" id="IPR034743">
    <property type="entry name" value="RH1"/>
</dbReference>
<evidence type="ECO:0000256" key="2">
    <source>
        <dbReference type="ARBA" id="ARBA00022927"/>
    </source>
</evidence>
<dbReference type="PROSITE" id="PS51776">
    <property type="entry name" value="RH1"/>
    <property type="match status" value="1"/>
</dbReference>
<evidence type="ECO:0000313" key="8">
    <source>
        <dbReference type="Proteomes" id="UP000050790"/>
    </source>
</evidence>
<feature type="domain" description="RH1" evidence="6">
    <location>
        <begin position="62"/>
        <end position="150"/>
    </location>
</feature>
<feature type="coiled-coil region" evidence="4">
    <location>
        <begin position="370"/>
        <end position="397"/>
    </location>
</feature>
<keyword evidence="3 4" id="KW-0175">Coiled coil</keyword>
<evidence type="ECO:0000256" key="5">
    <source>
        <dbReference type="SAM" id="MobiDB-lite"/>
    </source>
</evidence>
<proteinExistence type="predicted"/>
<dbReference type="Pfam" id="PF11461">
    <property type="entry name" value="RILP"/>
    <property type="match status" value="1"/>
</dbReference>
<dbReference type="InterPro" id="IPR034744">
    <property type="entry name" value="RH2"/>
</dbReference>
<dbReference type="Pfam" id="PF09744">
    <property type="entry name" value="RH1"/>
    <property type="match status" value="1"/>
</dbReference>
<dbReference type="GO" id="GO:0046983">
    <property type="term" value="F:protein dimerization activity"/>
    <property type="evidence" value="ECO:0007669"/>
    <property type="project" value="InterPro"/>
</dbReference>
<dbReference type="WBParaSite" id="SMRG1_76660.1">
    <property type="protein sequence ID" value="SMRG1_76660.1"/>
    <property type="gene ID" value="SMRG1_76660"/>
</dbReference>
<feature type="region of interest" description="Disordered" evidence="5">
    <location>
        <begin position="397"/>
        <end position="416"/>
    </location>
</feature>
<dbReference type="InterPro" id="IPR021563">
    <property type="entry name" value="RILP_dimer"/>
</dbReference>
<name>A0AA85AC92_9TREM</name>
<evidence type="ECO:0000256" key="3">
    <source>
        <dbReference type="ARBA" id="ARBA00023054"/>
    </source>
</evidence>
<dbReference type="SUPFAM" id="SSF161256">
    <property type="entry name" value="RILP dimerisation region"/>
    <property type="match status" value="1"/>
</dbReference>
<dbReference type="AlphaFoldDB" id="A0AA85AC92"/>
<dbReference type="GO" id="GO:0031267">
    <property type="term" value="F:small GTPase binding"/>
    <property type="evidence" value="ECO:0007669"/>
    <property type="project" value="TreeGrafter"/>
</dbReference>
<dbReference type="Proteomes" id="UP000050790">
    <property type="component" value="Unassembled WGS sequence"/>
</dbReference>
<evidence type="ECO:0000259" key="6">
    <source>
        <dbReference type="PROSITE" id="PS51776"/>
    </source>
</evidence>
<protein>
    <recommendedName>
        <fullName evidence="10">RH1 domain-containing protein</fullName>
    </recommendedName>
</protein>